<protein>
    <submittedName>
        <fullName evidence="5">AMP-binding protein</fullName>
    </submittedName>
</protein>
<dbReference type="FunFam" id="2.30.38.10:FF:000003">
    <property type="entry name" value="Vibriobactin-specific 2,3-dihydroxybenzoate-AMP ligase"/>
    <property type="match status" value="1"/>
</dbReference>
<reference evidence="5" key="1">
    <citation type="submission" date="2023-03" db="EMBL/GenBank/DDBJ databases">
        <authorList>
            <person name="Cleenwerck I."/>
        </authorList>
    </citation>
    <scope>NUCLEOTIDE SEQUENCE</scope>
    <source>
        <strain evidence="5">LMG 32879</strain>
    </source>
</reference>
<gene>
    <name evidence="5" type="ORF">LMG32879_002771</name>
</gene>
<dbReference type="Gene3D" id="2.30.38.10">
    <property type="entry name" value="Luciferase, Domain 3"/>
    <property type="match status" value="1"/>
</dbReference>
<evidence type="ECO:0000259" key="4">
    <source>
        <dbReference type="Pfam" id="PF13193"/>
    </source>
</evidence>
<dbReference type="PROSITE" id="PS00455">
    <property type="entry name" value="AMP_BINDING"/>
    <property type="match status" value="1"/>
</dbReference>
<dbReference type="EMBL" id="CATKSH010000027">
    <property type="protein sequence ID" value="CAI9121915.1"/>
    <property type="molecule type" value="Genomic_DNA"/>
</dbReference>
<proteinExistence type="predicted"/>
<keyword evidence="6" id="KW-1185">Reference proteome</keyword>
<evidence type="ECO:0000313" key="6">
    <source>
        <dbReference type="Proteomes" id="UP001176960"/>
    </source>
</evidence>
<dbReference type="SUPFAM" id="SSF56801">
    <property type="entry name" value="Acetyl-CoA synthetase-like"/>
    <property type="match status" value="1"/>
</dbReference>
<name>A0AA35UTQ3_9PROT</name>
<dbReference type="InterPro" id="IPR050237">
    <property type="entry name" value="ATP-dep_AMP-bd_enzyme"/>
</dbReference>
<dbReference type="AlphaFoldDB" id="A0AA35UTQ3"/>
<comment type="pathway">
    <text evidence="1">Siderophore biosynthesis.</text>
</comment>
<dbReference type="RefSeq" id="WP_289843798.1">
    <property type="nucleotide sequence ID" value="NZ_CATKSH010000027.1"/>
</dbReference>
<dbReference type="Pfam" id="PF13193">
    <property type="entry name" value="AMP-binding_C"/>
    <property type="match status" value="1"/>
</dbReference>
<evidence type="ECO:0000313" key="5">
    <source>
        <dbReference type="EMBL" id="CAI9121915.1"/>
    </source>
</evidence>
<dbReference type="Gene3D" id="3.40.50.980">
    <property type="match status" value="2"/>
</dbReference>
<accession>A0AA35UTQ3</accession>
<dbReference type="InterPro" id="IPR020845">
    <property type="entry name" value="AMP-binding_CS"/>
</dbReference>
<comment type="caution">
    <text evidence="5">The sequence shown here is derived from an EMBL/GenBank/DDBJ whole genome shotgun (WGS) entry which is preliminary data.</text>
</comment>
<dbReference type="Gene3D" id="3.30.300.30">
    <property type="match status" value="1"/>
</dbReference>
<dbReference type="InterPro" id="IPR045851">
    <property type="entry name" value="AMP-bd_C_sf"/>
</dbReference>
<feature type="domain" description="AMP-dependent synthetase/ligase" evidence="3">
    <location>
        <begin position="32"/>
        <end position="393"/>
    </location>
</feature>
<organism evidence="5 6">
    <name type="scientific">Brytella acorum</name>
    <dbReference type="NCBI Taxonomy" id="2959299"/>
    <lineage>
        <taxon>Bacteria</taxon>
        <taxon>Pseudomonadati</taxon>
        <taxon>Pseudomonadota</taxon>
        <taxon>Alphaproteobacteria</taxon>
        <taxon>Acetobacterales</taxon>
        <taxon>Acetobacteraceae</taxon>
        <taxon>Brytella</taxon>
    </lineage>
</organism>
<dbReference type="InterPro" id="IPR000873">
    <property type="entry name" value="AMP-dep_synth/lig_dom"/>
</dbReference>
<dbReference type="Pfam" id="PF00501">
    <property type="entry name" value="AMP-binding"/>
    <property type="match status" value="1"/>
</dbReference>
<evidence type="ECO:0000259" key="3">
    <source>
        <dbReference type="Pfam" id="PF00501"/>
    </source>
</evidence>
<dbReference type="GO" id="GO:0016878">
    <property type="term" value="F:acid-thiol ligase activity"/>
    <property type="evidence" value="ECO:0007669"/>
    <property type="project" value="UniProtKB-ARBA"/>
</dbReference>
<dbReference type="InterPro" id="IPR025110">
    <property type="entry name" value="AMP-bd_C"/>
</dbReference>
<keyword evidence="2" id="KW-0436">Ligase</keyword>
<dbReference type="Proteomes" id="UP001176960">
    <property type="component" value="Unassembled WGS sequence"/>
</dbReference>
<evidence type="ECO:0000256" key="2">
    <source>
        <dbReference type="ARBA" id="ARBA00022598"/>
    </source>
</evidence>
<feature type="domain" description="AMP-binding enzyme C-terminal" evidence="4">
    <location>
        <begin position="444"/>
        <end position="519"/>
    </location>
</feature>
<dbReference type="CDD" id="cd05920">
    <property type="entry name" value="23DHB-AMP_lg"/>
    <property type="match status" value="1"/>
</dbReference>
<sequence>MSHDFTPWPAPLAATYRARGYWRGLTLDDLLRDTARRRESHLAIVDGERRWSYAELDGRVERMAAAIYRLGLAPGDRVLVQLPNIAEFAQLFFALQRCGVVPVLALPAHREHEIVHLAVLSGSRAYAIADSYQGFDYRELARKLRARVPSVNHVFVAGIAEEFTSFDALDAEPEILPLPDSSSVAVLLLSGGTTGLPKLIPRTHDDYHYNIRESARVAGLGTDTRYLAVLPVAHNFPLACPGILGTFHAGGTVVMCADGSPETGQEMVAREQITDTALIPPLVLLWLEARAWIDADLGSLRWLQVGGARLNPEVAARVRPVLGCRLQQVYGMAEGLLCFTRHDDGDDAIVHTQGRPISADDELRIVDENDQEVTPGCTGELQVRGPYTLRGYWRSEEYNRRAFTDDGYYRSGDVVRRTAEGHVIVEGRNKDVVNRGGEKIPVEEVENLLLSHPAVLDVAIVGVLDEVLGERTCACVLPRGEVPTLPALKAHLNALGLAAFKLPDRLVIFETFPSTKLGKVNRRALASLIMESSTP</sequence>
<evidence type="ECO:0000256" key="1">
    <source>
        <dbReference type="ARBA" id="ARBA00004924"/>
    </source>
</evidence>
<dbReference type="PANTHER" id="PTHR43767:SF1">
    <property type="entry name" value="NONRIBOSOMAL PEPTIDE SYNTHASE PES1 (EUROFUNG)-RELATED"/>
    <property type="match status" value="1"/>
</dbReference>
<dbReference type="PANTHER" id="PTHR43767">
    <property type="entry name" value="LONG-CHAIN-FATTY-ACID--COA LIGASE"/>
    <property type="match status" value="1"/>
</dbReference>